<evidence type="ECO:0000259" key="9">
    <source>
        <dbReference type="PROSITE" id="PS50110"/>
    </source>
</evidence>
<sequence>MKRYIGVLLLPLLMLSGMSEVYAGGGSKTVRVKRILLIDSHSSSDVWTEDLRNGLQHCLTEQGVMANYENFELGVRYRPGIVPSSGDIEALRTKLASTRYDLIVTSNNAATDLFLAGELPVPAGTPLLASSYNGPLAERIPAGMNLTGIETARTLPETIALGRRLKPEVRSMVVVVDASADGRFLGGDELPELLKKLRTDFRVLRGSDYTTDELLEQISALPKNTVLLFHSWASSREEEPENSYTALPQIRQRFSGLILGRFDCYMQFGSAGGHVVDGEMQGRQAGAIALRLLAGERASGIPVQKGGSLLLLDEPELVRSGVQLEKVPPDATLLNVPPGFLIRYRVELAYAALAACFLFLLGLAAVLFRRQAQRKMEVLFRNLPMRIAVVDEEERVLYAHIPDDAAGDFSGGFERLEQLPDESREQFVAAVVRTFRTGERCGVDYTAHRRARHAEFVLLPRRNPFHTNAVMWISGDMTELHEAHLEVAQTAERFRLTLEAIGDGVIVTDPGLRVTLVNPVAAELTGYSAEDASGRKLEEIFDIVSYLDGSKVESPLKKALATDSVVALANHTDLIARDGMRRHIADSAAPIRDAAGRITGGVLVFRDVTEEYEKRDRLRLNGVILKNAAKLAKFIYFCCDEQQTFFVSEEDSGFWPKRDGKPVPAKEWILPEYLEEFEEGWRRLRSGEVETLNLLYAAGFSGEKRYFELRMERSVNEISGRREFCGIIQVVTEARENDLRCRDSLKLLESIRDNLPGYLFVKEADNEFRYLMCNHGFEELTGMSSAQILGKIDPEVFPMDEAAAAKFRDDDVRLVESGGQMDMQEFATNAQGRRLIVRTIKNVITRSDGTRLLIGMGIDISRQYHLEQEQKRTINTLNDYVNSERIINQSLTRITLEEDFDRAVNGILRIIGENAGADRCYIFRYTDAELTRCSNEYEWVRDGVEPAIDMLQNVDMTRFSAWTAELAAGRDIVVPDMTEPPEKLSREVKFLEFQHIRSLLVTGIQCDGKLYGYVGLDFVRERKEFSDCDIHTVHSIVNLFLLAQERFRQLERIADSVALQRQIVESITIPITIVDPEYRIISANPSVSRECGRTPAELAGTKCYETVCRNPEPPPWCPVRLTLLDGQEHRTENELNNRRIISTAQPLLDRQGKLMYVLTSDIDITELSRQKQELQKAMEQAQAADRAKSYFLATVSHELRTPLNAVIGFSELLQGGDVAAAEQLEYLRSISFAGNALLNLIYDVLDLSKLEADQLNLVLADTDAGQLVQEVVAVFRLKAMEKDLKLTVECVNLEQPLRLDNLRLRQVVLNLVGNAVKFTSAGSVSVRAVFQPDPGGETGMLIIRVADTGPGISPESRKKIFDPFVQGESTRGTHSYEGSGLGLAISQRLVNRMGGEIRLESELGSGSVFTVRINQVQRSQPGSAGLAVCRSAGGGSMAGSALRVLLVDDVPMNLKVLGAMLKKLNIRSVSANSGPEALRLLDEGDSFDLVLTDLWMPEMSGSELAEILAGDERFRSVPVVAVTADTQAVSEAPKRFQGILLKPITPESLEKIIREVLERK</sequence>
<dbReference type="SMART" id="SM00388">
    <property type="entry name" value="HisKA"/>
    <property type="match status" value="1"/>
</dbReference>
<dbReference type="Pfam" id="PF00072">
    <property type="entry name" value="Response_reg"/>
    <property type="match status" value="1"/>
</dbReference>
<dbReference type="SMART" id="SM00448">
    <property type="entry name" value="REC"/>
    <property type="match status" value="1"/>
</dbReference>
<comment type="caution">
    <text evidence="12">The sequence shown here is derived from an EMBL/GenBank/DDBJ whole genome shotgun (WGS) entry which is preliminary data.</text>
</comment>
<dbReference type="PROSITE" id="PS50110">
    <property type="entry name" value="RESPONSE_REGULATORY"/>
    <property type="match status" value="1"/>
</dbReference>
<feature type="transmembrane region" description="Helical" evidence="7">
    <location>
        <begin position="348"/>
        <end position="368"/>
    </location>
</feature>
<dbReference type="SUPFAM" id="SSF55781">
    <property type="entry name" value="GAF domain-like"/>
    <property type="match status" value="1"/>
</dbReference>
<evidence type="ECO:0000259" key="11">
    <source>
        <dbReference type="PROSITE" id="PS50113"/>
    </source>
</evidence>
<dbReference type="SMART" id="SM00387">
    <property type="entry name" value="HATPase_c"/>
    <property type="match status" value="1"/>
</dbReference>
<feature type="modified residue" description="4-aspartylphosphate" evidence="6">
    <location>
        <position position="1493"/>
    </location>
</feature>
<dbReference type="InterPro" id="IPR001610">
    <property type="entry name" value="PAC"/>
</dbReference>
<evidence type="ECO:0000256" key="4">
    <source>
        <dbReference type="ARBA" id="ARBA00022679"/>
    </source>
</evidence>
<dbReference type="GO" id="GO:0000155">
    <property type="term" value="F:phosphorelay sensor kinase activity"/>
    <property type="evidence" value="ECO:0007669"/>
    <property type="project" value="InterPro"/>
</dbReference>
<dbReference type="InterPro" id="IPR013656">
    <property type="entry name" value="PAS_4"/>
</dbReference>
<feature type="domain" description="PAS" evidence="10">
    <location>
        <begin position="490"/>
        <end position="563"/>
    </location>
</feature>
<dbReference type="Proteomes" id="UP000245959">
    <property type="component" value="Unassembled WGS sequence"/>
</dbReference>
<dbReference type="PROSITE" id="PS50112">
    <property type="entry name" value="PAS"/>
    <property type="match status" value="3"/>
</dbReference>
<dbReference type="Gene3D" id="1.10.287.130">
    <property type="match status" value="1"/>
</dbReference>
<dbReference type="Gene3D" id="3.40.50.2300">
    <property type="match status" value="1"/>
</dbReference>
<evidence type="ECO:0000313" key="13">
    <source>
        <dbReference type="Proteomes" id="UP000245959"/>
    </source>
</evidence>
<keyword evidence="13" id="KW-1185">Reference proteome</keyword>
<dbReference type="Gene3D" id="3.30.450.20">
    <property type="entry name" value="PAS domain"/>
    <property type="match status" value="3"/>
</dbReference>
<proteinExistence type="predicted"/>
<dbReference type="SMART" id="SM00065">
    <property type="entry name" value="GAF"/>
    <property type="match status" value="1"/>
</dbReference>
<evidence type="ECO:0000259" key="10">
    <source>
        <dbReference type="PROSITE" id="PS50112"/>
    </source>
</evidence>
<feature type="domain" description="Response regulatory" evidence="9">
    <location>
        <begin position="1443"/>
        <end position="1557"/>
    </location>
</feature>
<dbReference type="Pfam" id="PF00512">
    <property type="entry name" value="HisKA"/>
    <property type="match status" value="1"/>
</dbReference>
<evidence type="ECO:0000256" key="1">
    <source>
        <dbReference type="ARBA" id="ARBA00000085"/>
    </source>
</evidence>
<dbReference type="SMART" id="SM00086">
    <property type="entry name" value="PAC"/>
    <property type="match status" value="3"/>
</dbReference>
<dbReference type="EC" id="2.7.13.3" evidence="2"/>
<evidence type="ECO:0000256" key="6">
    <source>
        <dbReference type="PROSITE-ProRule" id="PRU00169"/>
    </source>
</evidence>
<dbReference type="PANTHER" id="PTHR43047">
    <property type="entry name" value="TWO-COMPONENT HISTIDINE PROTEIN KINASE"/>
    <property type="match status" value="1"/>
</dbReference>
<dbReference type="InterPro" id="IPR003661">
    <property type="entry name" value="HisK_dim/P_dom"/>
</dbReference>
<feature type="domain" description="PAS" evidence="10">
    <location>
        <begin position="744"/>
        <end position="791"/>
    </location>
</feature>
<dbReference type="CDD" id="cd16922">
    <property type="entry name" value="HATPase_EvgS-ArcB-TorS-like"/>
    <property type="match status" value="1"/>
</dbReference>
<evidence type="ECO:0000256" key="3">
    <source>
        <dbReference type="ARBA" id="ARBA00022553"/>
    </source>
</evidence>
<dbReference type="Pfam" id="PF08448">
    <property type="entry name" value="PAS_4"/>
    <property type="match status" value="3"/>
</dbReference>
<evidence type="ECO:0000259" key="8">
    <source>
        <dbReference type="PROSITE" id="PS50109"/>
    </source>
</evidence>
<dbReference type="Gene3D" id="3.30.565.10">
    <property type="entry name" value="Histidine kinase-like ATPase, C-terminal domain"/>
    <property type="match status" value="1"/>
</dbReference>
<keyword evidence="7" id="KW-0472">Membrane</keyword>
<dbReference type="InterPro" id="IPR005467">
    <property type="entry name" value="His_kinase_dom"/>
</dbReference>
<accession>A0A2U1B879</accession>
<dbReference type="GO" id="GO:0009927">
    <property type="term" value="F:histidine phosphotransfer kinase activity"/>
    <property type="evidence" value="ECO:0007669"/>
    <property type="project" value="TreeGrafter"/>
</dbReference>
<reference evidence="12 13" key="1">
    <citation type="submission" date="2018-04" db="EMBL/GenBank/DDBJ databases">
        <title>Genomic Encyclopedia of Type Strains, Phase IV (KMG-IV): sequencing the most valuable type-strain genomes for metagenomic binning, comparative biology and taxonomic classification.</title>
        <authorList>
            <person name="Goeker M."/>
        </authorList>
    </citation>
    <scope>NUCLEOTIDE SEQUENCE [LARGE SCALE GENOMIC DNA]</scope>
    <source>
        <strain evidence="12 13">DSM 14823</strain>
    </source>
</reference>
<keyword evidence="7" id="KW-0812">Transmembrane</keyword>
<dbReference type="InterPro" id="IPR036097">
    <property type="entry name" value="HisK_dim/P_sf"/>
</dbReference>
<dbReference type="Gene3D" id="3.30.450.40">
    <property type="match status" value="1"/>
</dbReference>
<feature type="domain" description="PAC" evidence="11">
    <location>
        <begin position="1125"/>
        <end position="1176"/>
    </location>
</feature>
<dbReference type="Pfam" id="PF01590">
    <property type="entry name" value="GAF"/>
    <property type="match status" value="1"/>
</dbReference>
<feature type="domain" description="Histidine kinase" evidence="8">
    <location>
        <begin position="1194"/>
        <end position="1417"/>
    </location>
</feature>
<feature type="domain" description="PAC" evidence="11">
    <location>
        <begin position="568"/>
        <end position="620"/>
    </location>
</feature>
<comment type="catalytic activity">
    <reaction evidence="1">
        <text>ATP + protein L-histidine = ADP + protein N-phospho-L-histidine.</text>
        <dbReference type="EC" id="2.7.13.3"/>
    </reaction>
</comment>
<dbReference type="InterPro" id="IPR001789">
    <property type="entry name" value="Sig_transdc_resp-reg_receiver"/>
</dbReference>
<dbReference type="RefSeq" id="WP_116882861.1">
    <property type="nucleotide sequence ID" value="NZ_CABMMC010000041.1"/>
</dbReference>
<dbReference type="InterPro" id="IPR029016">
    <property type="entry name" value="GAF-like_dom_sf"/>
</dbReference>
<dbReference type="CDD" id="cd00082">
    <property type="entry name" value="HisKA"/>
    <property type="match status" value="1"/>
</dbReference>
<dbReference type="SUPFAM" id="SSF55785">
    <property type="entry name" value="PYP-like sensor domain (PAS domain)"/>
    <property type="match status" value="3"/>
</dbReference>
<evidence type="ECO:0000313" key="12">
    <source>
        <dbReference type="EMBL" id="PVY44865.1"/>
    </source>
</evidence>
<dbReference type="NCBIfam" id="TIGR00229">
    <property type="entry name" value="sensory_box"/>
    <property type="match status" value="3"/>
</dbReference>
<dbReference type="InterPro" id="IPR000014">
    <property type="entry name" value="PAS"/>
</dbReference>
<feature type="domain" description="PAS" evidence="10">
    <location>
        <begin position="1056"/>
        <end position="1100"/>
    </location>
</feature>
<dbReference type="PROSITE" id="PS50113">
    <property type="entry name" value="PAC"/>
    <property type="match status" value="2"/>
</dbReference>
<dbReference type="CDD" id="cd00130">
    <property type="entry name" value="PAS"/>
    <property type="match status" value="1"/>
</dbReference>
<dbReference type="EMBL" id="QEKH01000004">
    <property type="protein sequence ID" value="PVY44865.1"/>
    <property type="molecule type" value="Genomic_DNA"/>
</dbReference>
<dbReference type="InterPro" id="IPR035965">
    <property type="entry name" value="PAS-like_dom_sf"/>
</dbReference>
<dbReference type="Pfam" id="PF02518">
    <property type="entry name" value="HATPase_c"/>
    <property type="match status" value="1"/>
</dbReference>
<dbReference type="InterPro" id="IPR003018">
    <property type="entry name" value="GAF"/>
</dbReference>
<dbReference type="InterPro" id="IPR004358">
    <property type="entry name" value="Sig_transdc_His_kin-like_C"/>
</dbReference>
<dbReference type="GeneID" id="78294180"/>
<dbReference type="CDD" id="cd17546">
    <property type="entry name" value="REC_hyHK_CKI1_RcsC-like"/>
    <property type="match status" value="1"/>
</dbReference>
<name>A0A2U1B879_9BACT</name>
<dbReference type="PRINTS" id="PR00344">
    <property type="entry name" value="BCTRLSENSOR"/>
</dbReference>
<dbReference type="SUPFAM" id="SSF47384">
    <property type="entry name" value="Homodimeric domain of signal transducing histidine kinase"/>
    <property type="match status" value="1"/>
</dbReference>
<organism evidence="12 13">
    <name type="scientific">Victivallis vadensis</name>
    <dbReference type="NCBI Taxonomy" id="172901"/>
    <lineage>
        <taxon>Bacteria</taxon>
        <taxon>Pseudomonadati</taxon>
        <taxon>Lentisphaerota</taxon>
        <taxon>Lentisphaeria</taxon>
        <taxon>Victivallales</taxon>
        <taxon>Victivallaceae</taxon>
        <taxon>Victivallis</taxon>
    </lineage>
</organism>
<dbReference type="PROSITE" id="PS50109">
    <property type="entry name" value="HIS_KIN"/>
    <property type="match status" value="1"/>
</dbReference>
<evidence type="ECO:0000256" key="7">
    <source>
        <dbReference type="SAM" id="Phobius"/>
    </source>
</evidence>
<protein>
    <recommendedName>
        <fullName evidence="2">histidine kinase</fullName>
        <ecNumber evidence="2">2.7.13.3</ecNumber>
    </recommendedName>
</protein>
<dbReference type="SUPFAM" id="SSF52172">
    <property type="entry name" value="CheY-like"/>
    <property type="match status" value="1"/>
</dbReference>
<keyword evidence="7" id="KW-1133">Transmembrane helix</keyword>
<dbReference type="FunFam" id="3.30.565.10:FF:000010">
    <property type="entry name" value="Sensor histidine kinase RcsC"/>
    <property type="match status" value="1"/>
</dbReference>
<dbReference type="PANTHER" id="PTHR43047:SF72">
    <property type="entry name" value="OSMOSENSING HISTIDINE PROTEIN KINASE SLN1"/>
    <property type="match status" value="1"/>
</dbReference>
<keyword evidence="4" id="KW-0808">Transferase</keyword>
<evidence type="ECO:0000256" key="5">
    <source>
        <dbReference type="ARBA" id="ARBA00022777"/>
    </source>
</evidence>
<dbReference type="GO" id="GO:0005886">
    <property type="term" value="C:plasma membrane"/>
    <property type="evidence" value="ECO:0007669"/>
    <property type="project" value="TreeGrafter"/>
</dbReference>
<dbReference type="InterPro" id="IPR000700">
    <property type="entry name" value="PAS-assoc_C"/>
</dbReference>
<dbReference type="InterPro" id="IPR011006">
    <property type="entry name" value="CheY-like_superfamily"/>
</dbReference>
<dbReference type="SUPFAM" id="SSF55874">
    <property type="entry name" value="ATPase domain of HSP90 chaperone/DNA topoisomerase II/histidine kinase"/>
    <property type="match status" value="1"/>
</dbReference>
<dbReference type="OrthoDB" id="502671at2"/>
<keyword evidence="5" id="KW-0418">Kinase</keyword>
<gene>
    <name evidence="12" type="ORF">C8D82_1047</name>
</gene>
<dbReference type="SMART" id="SM00091">
    <property type="entry name" value="PAS"/>
    <property type="match status" value="3"/>
</dbReference>
<keyword evidence="3 6" id="KW-0597">Phosphoprotein</keyword>
<evidence type="ECO:0000256" key="2">
    <source>
        <dbReference type="ARBA" id="ARBA00012438"/>
    </source>
</evidence>
<dbReference type="InterPro" id="IPR036890">
    <property type="entry name" value="HATPase_C_sf"/>
</dbReference>
<dbReference type="InterPro" id="IPR003594">
    <property type="entry name" value="HATPase_dom"/>
</dbReference>